<name>A0AAD7TP22_9APHY</name>
<evidence type="ECO:0000313" key="3">
    <source>
        <dbReference type="Proteomes" id="UP001215151"/>
    </source>
</evidence>
<keyword evidence="3" id="KW-1185">Reference proteome</keyword>
<gene>
    <name evidence="2" type="ORF">ONZ51_g8018</name>
</gene>
<feature type="compositionally biased region" description="Low complexity" evidence="1">
    <location>
        <begin position="32"/>
        <end position="43"/>
    </location>
</feature>
<dbReference type="Proteomes" id="UP001215151">
    <property type="component" value="Unassembled WGS sequence"/>
</dbReference>
<dbReference type="AlphaFoldDB" id="A0AAD7TP22"/>
<evidence type="ECO:0000256" key="1">
    <source>
        <dbReference type="SAM" id="MobiDB-lite"/>
    </source>
</evidence>
<feature type="region of interest" description="Disordered" evidence="1">
    <location>
        <begin position="67"/>
        <end position="142"/>
    </location>
</feature>
<sequence length="171" mass="18427">MEAARRRHARPGDVTSSTGRQASAGRDDSRLATQGTAATAHAARSSWLPVSTRLQRKARWACAFSTHPRAAEDLKQETEPEASALTESLPAGSEPRHATKANVARRWAMGDLPPGQSISESPGPLRESYRDSVHNGNGSVPRTFTALAQLLDLTRGRERGGHADVVDNRDV</sequence>
<accession>A0AAD7TP22</accession>
<feature type="region of interest" description="Disordered" evidence="1">
    <location>
        <begin position="1"/>
        <end position="48"/>
    </location>
</feature>
<protein>
    <submittedName>
        <fullName evidence="2">Uncharacterized protein</fullName>
    </submittedName>
</protein>
<organism evidence="2 3">
    <name type="scientific">Trametes cubensis</name>
    <dbReference type="NCBI Taxonomy" id="1111947"/>
    <lineage>
        <taxon>Eukaryota</taxon>
        <taxon>Fungi</taxon>
        <taxon>Dikarya</taxon>
        <taxon>Basidiomycota</taxon>
        <taxon>Agaricomycotina</taxon>
        <taxon>Agaricomycetes</taxon>
        <taxon>Polyporales</taxon>
        <taxon>Polyporaceae</taxon>
        <taxon>Trametes</taxon>
    </lineage>
</organism>
<dbReference type="EMBL" id="JAPEVG010000231">
    <property type="protein sequence ID" value="KAJ8473203.1"/>
    <property type="molecule type" value="Genomic_DNA"/>
</dbReference>
<feature type="compositionally biased region" description="Basic and acidic residues" evidence="1">
    <location>
        <begin position="69"/>
        <end position="78"/>
    </location>
</feature>
<proteinExistence type="predicted"/>
<comment type="caution">
    <text evidence="2">The sequence shown here is derived from an EMBL/GenBank/DDBJ whole genome shotgun (WGS) entry which is preliminary data.</text>
</comment>
<reference evidence="2" key="1">
    <citation type="submission" date="2022-11" db="EMBL/GenBank/DDBJ databases">
        <title>Genome Sequence of Cubamyces cubensis.</title>
        <authorList>
            <person name="Buettner E."/>
        </authorList>
    </citation>
    <scope>NUCLEOTIDE SEQUENCE</scope>
    <source>
        <strain evidence="2">MPL-01</strain>
    </source>
</reference>
<evidence type="ECO:0000313" key="2">
    <source>
        <dbReference type="EMBL" id="KAJ8473203.1"/>
    </source>
</evidence>